<evidence type="ECO:0000256" key="1">
    <source>
        <dbReference type="ARBA" id="ARBA00004651"/>
    </source>
</evidence>
<feature type="transmembrane region" description="Helical" evidence="8">
    <location>
        <begin position="73"/>
        <end position="90"/>
    </location>
</feature>
<comment type="similarity">
    <text evidence="2">Belongs to the EamA transporter family.</text>
</comment>
<evidence type="ECO:0000313" key="10">
    <source>
        <dbReference type="EMBL" id="TCJ21739.1"/>
    </source>
</evidence>
<dbReference type="Proteomes" id="UP000295453">
    <property type="component" value="Unassembled WGS sequence"/>
</dbReference>
<feature type="transmembrane region" description="Helical" evidence="8">
    <location>
        <begin position="37"/>
        <end position="55"/>
    </location>
</feature>
<feature type="transmembrane region" description="Helical" evidence="8">
    <location>
        <begin position="203"/>
        <end position="228"/>
    </location>
</feature>
<comment type="caution">
    <text evidence="10">The sequence shown here is derived from an EMBL/GenBank/DDBJ whole genome shotgun (WGS) entry which is preliminary data.</text>
</comment>
<evidence type="ECO:0000256" key="5">
    <source>
        <dbReference type="ARBA" id="ARBA00022692"/>
    </source>
</evidence>
<evidence type="ECO:0000313" key="11">
    <source>
        <dbReference type="Proteomes" id="UP000295453"/>
    </source>
</evidence>
<sequence>MSEERRGLLLGAAAYGIWGLFPLFWPLLEPADPFEILAHRVLWSSAVMLLAVVLLRRRDAVRSVLADRRRRRYLALAAVVIACNWGGYIWGVNHGHVVETSLGYFVNPLVTVFLGVTVLGERLRPLQWGALAVGALAVVVLTVDYGRPPWIALVLAVSFGVYGLAKKQAAAGAIESLTVETAFLAPLALVYAVGLGMTGHATFASAGLGHAALLACAGVVTAVPLLLFGGAATRISLVGLGLLQYLAPVIQFVLGLVVFDEAMPLGRWVGFGLVWVALLLLTAESLLHHRRQQLVRAAEAVAA</sequence>
<feature type="transmembrane region" description="Helical" evidence="8">
    <location>
        <begin position="126"/>
        <end position="143"/>
    </location>
</feature>
<feature type="transmembrane region" description="Helical" evidence="8">
    <location>
        <begin position="235"/>
        <end position="259"/>
    </location>
</feature>
<evidence type="ECO:0000256" key="2">
    <source>
        <dbReference type="ARBA" id="ARBA00007362"/>
    </source>
</evidence>
<dbReference type="GO" id="GO:0005886">
    <property type="term" value="C:plasma membrane"/>
    <property type="evidence" value="ECO:0007669"/>
    <property type="project" value="UniProtKB-SubCell"/>
</dbReference>
<evidence type="ECO:0000256" key="6">
    <source>
        <dbReference type="ARBA" id="ARBA00022989"/>
    </source>
</evidence>
<gene>
    <name evidence="10" type="primary">rarD</name>
    <name evidence="10" type="ORF">EPD65_14445</name>
</gene>
<keyword evidence="5 8" id="KW-0812">Transmembrane</keyword>
<feature type="transmembrane region" description="Helical" evidence="8">
    <location>
        <begin position="265"/>
        <end position="287"/>
    </location>
</feature>
<proteinExistence type="inferred from homology"/>
<dbReference type="PANTHER" id="PTHR22911">
    <property type="entry name" value="ACYL-MALONYL CONDENSING ENZYME-RELATED"/>
    <property type="match status" value="1"/>
</dbReference>
<comment type="subcellular location">
    <subcellularLocation>
        <location evidence="1">Cell membrane</location>
        <topology evidence="1">Multi-pass membrane protein</topology>
    </subcellularLocation>
</comment>
<keyword evidence="3" id="KW-0813">Transport</keyword>
<keyword evidence="7 8" id="KW-0472">Membrane</keyword>
<organism evidence="10 11">
    <name type="scientific">Nocardioides jejuensis</name>
    <dbReference type="NCBI Taxonomy" id="2502782"/>
    <lineage>
        <taxon>Bacteria</taxon>
        <taxon>Bacillati</taxon>
        <taxon>Actinomycetota</taxon>
        <taxon>Actinomycetes</taxon>
        <taxon>Propionibacteriales</taxon>
        <taxon>Nocardioidaceae</taxon>
        <taxon>Nocardioides</taxon>
    </lineage>
</organism>
<dbReference type="RefSeq" id="WP_131585344.1">
    <property type="nucleotide sequence ID" value="NZ_SJZJ01000030.1"/>
</dbReference>
<dbReference type="NCBIfam" id="TIGR00688">
    <property type="entry name" value="rarD"/>
    <property type="match status" value="1"/>
</dbReference>
<reference evidence="10 11" key="1">
    <citation type="submission" date="2019-03" db="EMBL/GenBank/DDBJ databases">
        <authorList>
            <person name="Kim M.K.M."/>
        </authorList>
    </citation>
    <scope>NUCLEOTIDE SEQUENCE [LARGE SCALE GENOMIC DNA]</scope>
    <source>
        <strain evidence="10 11">18JY15-6</strain>
    </source>
</reference>
<evidence type="ECO:0000259" key="9">
    <source>
        <dbReference type="Pfam" id="PF00892"/>
    </source>
</evidence>
<dbReference type="OrthoDB" id="369870at2"/>
<accession>A0A4R1BUW8</accession>
<feature type="transmembrane region" description="Helical" evidence="8">
    <location>
        <begin position="149"/>
        <end position="165"/>
    </location>
</feature>
<keyword evidence="11" id="KW-1185">Reference proteome</keyword>
<feature type="transmembrane region" description="Helical" evidence="8">
    <location>
        <begin position="177"/>
        <end position="197"/>
    </location>
</feature>
<evidence type="ECO:0000256" key="7">
    <source>
        <dbReference type="ARBA" id="ARBA00023136"/>
    </source>
</evidence>
<feature type="transmembrane region" description="Helical" evidence="8">
    <location>
        <begin position="102"/>
        <end position="119"/>
    </location>
</feature>
<dbReference type="InterPro" id="IPR000620">
    <property type="entry name" value="EamA_dom"/>
</dbReference>
<keyword evidence="6 8" id="KW-1133">Transmembrane helix</keyword>
<keyword evidence="4" id="KW-1003">Cell membrane</keyword>
<feature type="domain" description="EamA" evidence="9">
    <location>
        <begin position="6"/>
        <end position="142"/>
    </location>
</feature>
<dbReference type="AlphaFoldDB" id="A0A4R1BUW8"/>
<evidence type="ECO:0000256" key="3">
    <source>
        <dbReference type="ARBA" id="ARBA00022448"/>
    </source>
</evidence>
<dbReference type="SUPFAM" id="SSF103481">
    <property type="entry name" value="Multidrug resistance efflux transporter EmrE"/>
    <property type="match status" value="2"/>
</dbReference>
<feature type="transmembrane region" description="Helical" evidence="8">
    <location>
        <begin position="7"/>
        <end position="25"/>
    </location>
</feature>
<evidence type="ECO:0000256" key="8">
    <source>
        <dbReference type="SAM" id="Phobius"/>
    </source>
</evidence>
<dbReference type="InterPro" id="IPR037185">
    <property type="entry name" value="EmrE-like"/>
</dbReference>
<name>A0A4R1BUW8_9ACTN</name>
<dbReference type="InterPro" id="IPR004626">
    <property type="entry name" value="RarD"/>
</dbReference>
<dbReference type="PANTHER" id="PTHR22911:SF137">
    <property type="entry name" value="SOLUTE CARRIER FAMILY 35 MEMBER G2-RELATED"/>
    <property type="match status" value="1"/>
</dbReference>
<dbReference type="EMBL" id="SJZJ01000030">
    <property type="protein sequence ID" value="TCJ21739.1"/>
    <property type="molecule type" value="Genomic_DNA"/>
</dbReference>
<dbReference type="Pfam" id="PF00892">
    <property type="entry name" value="EamA"/>
    <property type="match status" value="1"/>
</dbReference>
<evidence type="ECO:0000256" key="4">
    <source>
        <dbReference type="ARBA" id="ARBA00022475"/>
    </source>
</evidence>
<protein>
    <submittedName>
        <fullName evidence="10">EamA family transporter RarD</fullName>
    </submittedName>
</protein>